<evidence type="ECO:0000256" key="1">
    <source>
        <dbReference type="ARBA" id="ARBA00022450"/>
    </source>
</evidence>
<dbReference type="RefSeq" id="WP_205372725.1">
    <property type="nucleotide sequence ID" value="NZ_JAFEJA010000001.1"/>
</dbReference>
<comment type="function">
    <text evidence="7">Carrier of the growing fatty acid chain in fatty acid biosynthesis.</text>
</comment>
<organism evidence="9 10">
    <name type="scientific">Streptomyces zhihengii</name>
    <dbReference type="NCBI Taxonomy" id="1818004"/>
    <lineage>
        <taxon>Bacteria</taxon>
        <taxon>Bacillati</taxon>
        <taxon>Actinomycetota</taxon>
        <taxon>Actinomycetes</taxon>
        <taxon>Kitasatosporales</taxon>
        <taxon>Streptomycetaceae</taxon>
        <taxon>Streptomyces</taxon>
    </lineage>
</organism>
<comment type="pathway">
    <text evidence="7">Lipid metabolism; fatty acid biosynthesis.</text>
</comment>
<dbReference type="PROSITE" id="PS50075">
    <property type="entry name" value="CARRIER"/>
    <property type="match status" value="1"/>
</dbReference>
<evidence type="ECO:0000256" key="6">
    <source>
        <dbReference type="ARBA" id="ARBA00023160"/>
    </source>
</evidence>
<reference evidence="9 10" key="1">
    <citation type="journal article" date="2016" name="Arch. Microbiol.">
        <title>Streptomyces zhihengii sp. nov., isolated from rhizospheric soil of Psammosilene tunicoides.</title>
        <authorList>
            <person name="Huang M.J."/>
            <person name="Fei J.J."/>
            <person name="Salam N."/>
            <person name="Kim C.J."/>
            <person name="Hozzein W.N."/>
            <person name="Xiao M."/>
            <person name="Huang H.Q."/>
            <person name="Li W.J."/>
        </authorList>
    </citation>
    <scope>NUCLEOTIDE SEQUENCE [LARGE SCALE GENOMIC DNA]</scope>
    <source>
        <strain evidence="9 10">YIM T102</strain>
    </source>
</reference>
<dbReference type="Proteomes" id="UP000664109">
    <property type="component" value="Unassembled WGS sequence"/>
</dbReference>
<evidence type="ECO:0000259" key="8">
    <source>
        <dbReference type="PROSITE" id="PS50075"/>
    </source>
</evidence>
<evidence type="ECO:0000256" key="2">
    <source>
        <dbReference type="ARBA" id="ARBA00022516"/>
    </source>
</evidence>
<keyword evidence="7" id="KW-0963">Cytoplasm</keyword>
<sequence length="89" mass="9411">MTTGTTSADAILHRVSALLEEKLGLLPEEITAEARFKDDLGLDSLDMVELLTIMETESGRPVDDDAVLGLATVGDVVGYLVAHGSGARR</sequence>
<keyword evidence="5 7" id="KW-0443">Lipid metabolism</keyword>
<comment type="caution">
    <text evidence="9">The sequence shown here is derived from an EMBL/GenBank/DDBJ whole genome shotgun (WGS) entry which is preliminary data.</text>
</comment>
<dbReference type="HAMAP" id="MF_01217">
    <property type="entry name" value="Acyl_carrier"/>
    <property type="match status" value="1"/>
</dbReference>
<keyword evidence="1 7" id="KW-0596">Phosphopantetheine</keyword>
<evidence type="ECO:0000256" key="3">
    <source>
        <dbReference type="ARBA" id="ARBA00022553"/>
    </source>
</evidence>
<evidence type="ECO:0000313" key="9">
    <source>
        <dbReference type="EMBL" id="MBM9618455.1"/>
    </source>
</evidence>
<dbReference type="InterPro" id="IPR036736">
    <property type="entry name" value="ACP-like_sf"/>
</dbReference>
<evidence type="ECO:0000313" key="10">
    <source>
        <dbReference type="Proteomes" id="UP000664109"/>
    </source>
</evidence>
<keyword evidence="10" id="KW-1185">Reference proteome</keyword>
<evidence type="ECO:0000256" key="7">
    <source>
        <dbReference type="HAMAP-Rule" id="MF_01217"/>
    </source>
</evidence>
<dbReference type="InterPro" id="IPR009081">
    <property type="entry name" value="PP-bd_ACP"/>
</dbReference>
<feature type="domain" description="Carrier" evidence="8">
    <location>
        <begin position="9"/>
        <end position="84"/>
    </location>
</feature>
<feature type="modified residue" description="O-(pantetheine 4'-phosphoryl)serine" evidence="7">
    <location>
        <position position="44"/>
    </location>
</feature>
<comment type="similarity">
    <text evidence="7">Belongs to the acyl carrier protein (ACP) family.</text>
</comment>
<dbReference type="InterPro" id="IPR003231">
    <property type="entry name" value="ACP"/>
</dbReference>
<comment type="PTM">
    <text evidence="7">4'-phosphopantetheine is transferred from CoA to a specific serine of apo-ACP by AcpS. This modification is essential for activity because fatty acids are bound in thioester linkage to the sulfhydryl of the prosthetic group.</text>
</comment>
<dbReference type="SUPFAM" id="SSF47336">
    <property type="entry name" value="ACP-like"/>
    <property type="match status" value="1"/>
</dbReference>
<dbReference type="PANTHER" id="PTHR20863:SF76">
    <property type="entry name" value="CARRIER DOMAIN-CONTAINING PROTEIN"/>
    <property type="match status" value="1"/>
</dbReference>
<evidence type="ECO:0000256" key="5">
    <source>
        <dbReference type="ARBA" id="ARBA00023098"/>
    </source>
</evidence>
<dbReference type="Gene3D" id="1.10.1200.10">
    <property type="entry name" value="ACP-like"/>
    <property type="match status" value="1"/>
</dbReference>
<dbReference type="PANTHER" id="PTHR20863">
    <property type="entry name" value="ACYL CARRIER PROTEIN"/>
    <property type="match status" value="1"/>
</dbReference>
<dbReference type="EMBL" id="JAFEJA010000001">
    <property type="protein sequence ID" value="MBM9618455.1"/>
    <property type="molecule type" value="Genomic_DNA"/>
</dbReference>
<proteinExistence type="inferred from homology"/>
<comment type="subcellular location">
    <subcellularLocation>
        <location evidence="7">Cytoplasm</location>
    </subcellularLocation>
</comment>
<keyword evidence="4 7" id="KW-0276">Fatty acid metabolism</keyword>
<keyword evidence="2 7" id="KW-0444">Lipid biosynthesis</keyword>
<keyword evidence="3 7" id="KW-0597">Phosphoprotein</keyword>
<gene>
    <name evidence="7" type="primary">acpP</name>
    <name evidence="9" type="ORF">JE024_06780</name>
</gene>
<keyword evidence="6 7" id="KW-0275">Fatty acid biosynthesis</keyword>
<dbReference type="PROSITE" id="PS00012">
    <property type="entry name" value="PHOSPHOPANTETHEINE"/>
    <property type="match status" value="1"/>
</dbReference>
<dbReference type="Pfam" id="PF00550">
    <property type="entry name" value="PP-binding"/>
    <property type="match status" value="1"/>
</dbReference>
<protein>
    <recommendedName>
        <fullName evidence="7">Acyl carrier protein</fullName>
        <shortName evidence="7">ACP</shortName>
    </recommendedName>
</protein>
<name>A0ABS2ULQ9_9ACTN</name>
<accession>A0ABS2ULQ9</accession>
<dbReference type="InterPro" id="IPR006162">
    <property type="entry name" value="Ppantetheine_attach_site"/>
</dbReference>
<evidence type="ECO:0000256" key="4">
    <source>
        <dbReference type="ARBA" id="ARBA00022832"/>
    </source>
</evidence>